<dbReference type="GO" id="GO:0004222">
    <property type="term" value="F:metalloendopeptidase activity"/>
    <property type="evidence" value="ECO:0007669"/>
    <property type="project" value="InterPro"/>
</dbReference>
<feature type="domain" description="Peptidase M13 N-terminal" evidence="9">
    <location>
        <begin position="170"/>
        <end position="555"/>
    </location>
</feature>
<feature type="domain" description="Peptidase M13 C-terminal" evidence="8">
    <location>
        <begin position="614"/>
        <end position="819"/>
    </location>
</feature>
<keyword evidence="6" id="KW-0482">Metalloprotease</keyword>
<evidence type="ECO:0000256" key="5">
    <source>
        <dbReference type="ARBA" id="ARBA00022833"/>
    </source>
</evidence>
<dbReference type="AlphaFoldDB" id="A0AAE1B9P8"/>
<dbReference type="CDD" id="cd08662">
    <property type="entry name" value="M13"/>
    <property type="match status" value="1"/>
</dbReference>
<dbReference type="Pfam" id="PF05649">
    <property type="entry name" value="Peptidase_M13_N"/>
    <property type="match status" value="1"/>
</dbReference>
<dbReference type="PROSITE" id="PS51885">
    <property type="entry name" value="NEPRILYSIN"/>
    <property type="match status" value="1"/>
</dbReference>
<dbReference type="GO" id="GO:0046872">
    <property type="term" value="F:metal ion binding"/>
    <property type="evidence" value="ECO:0007669"/>
    <property type="project" value="UniProtKB-KW"/>
</dbReference>
<dbReference type="Gene3D" id="1.10.1380.10">
    <property type="entry name" value="Neutral endopeptidase , domain2"/>
    <property type="match status" value="1"/>
</dbReference>
<evidence type="ECO:0000256" key="1">
    <source>
        <dbReference type="ARBA" id="ARBA00001947"/>
    </source>
</evidence>
<dbReference type="PANTHER" id="PTHR11733:SF241">
    <property type="entry name" value="GH26575P-RELATED"/>
    <property type="match status" value="1"/>
</dbReference>
<evidence type="ECO:0000256" key="7">
    <source>
        <dbReference type="SAM" id="Phobius"/>
    </source>
</evidence>
<evidence type="ECO:0000259" key="9">
    <source>
        <dbReference type="Pfam" id="PF05649"/>
    </source>
</evidence>
<evidence type="ECO:0000313" key="10">
    <source>
        <dbReference type="EMBL" id="KAK3801381.1"/>
    </source>
</evidence>
<dbReference type="InterPro" id="IPR024079">
    <property type="entry name" value="MetalloPept_cat_dom_sf"/>
</dbReference>
<keyword evidence="7" id="KW-0472">Membrane</keyword>
<evidence type="ECO:0000256" key="3">
    <source>
        <dbReference type="ARBA" id="ARBA00022723"/>
    </source>
</evidence>
<dbReference type="GO" id="GO:0005886">
    <property type="term" value="C:plasma membrane"/>
    <property type="evidence" value="ECO:0007669"/>
    <property type="project" value="TreeGrafter"/>
</dbReference>
<feature type="transmembrane region" description="Helical" evidence="7">
    <location>
        <begin position="109"/>
        <end position="129"/>
    </location>
</feature>
<dbReference type="InterPro" id="IPR008753">
    <property type="entry name" value="Peptidase_M13_N"/>
</dbReference>
<keyword evidence="5" id="KW-0862">Zinc</keyword>
<evidence type="ECO:0000259" key="8">
    <source>
        <dbReference type="Pfam" id="PF01431"/>
    </source>
</evidence>
<evidence type="ECO:0000256" key="4">
    <source>
        <dbReference type="ARBA" id="ARBA00022801"/>
    </source>
</evidence>
<keyword evidence="7" id="KW-0812">Transmembrane</keyword>
<dbReference type="GO" id="GO:0016485">
    <property type="term" value="P:protein processing"/>
    <property type="evidence" value="ECO:0007669"/>
    <property type="project" value="TreeGrafter"/>
</dbReference>
<dbReference type="InterPro" id="IPR000718">
    <property type="entry name" value="Peptidase_M13"/>
</dbReference>
<dbReference type="EMBL" id="JAWDGP010000325">
    <property type="protein sequence ID" value="KAK3801381.1"/>
    <property type="molecule type" value="Genomic_DNA"/>
</dbReference>
<keyword evidence="3" id="KW-0479">Metal-binding</keyword>
<dbReference type="InterPro" id="IPR042089">
    <property type="entry name" value="Peptidase_M13_dom_2"/>
</dbReference>
<accession>A0AAE1B9P8</accession>
<keyword evidence="2" id="KW-0645">Protease</keyword>
<keyword evidence="11" id="KW-1185">Reference proteome</keyword>
<evidence type="ECO:0000256" key="6">
    <source>
        <dbReference type="ARBA" id="ARBA00023049"/>
    </source>
</evidence>
<dbReference type="PANTHER" id="PTHR11733">
    <property type="entry name" value="ZINC METALLOPROTEASE FAMILY M13 NEPRILYSIN-RELATED"/>
    <property type="match status" value="1"/>
</dbReference>
<name>A0AAE1B9P8_9GAST</name>
<protein>
    <submittedName>
        <fullName evidence="10">Uncharacterized protein</fullName>
    </submittedName>
</protein>
<dbReference type="PRINTS" id="PR00786">
    <property type="entry name" value="NEPRILYSIN"/>
</dbReference>
<proteinExistence type="predicted"/>
<dbReference type="InterPro" id="IPR018497">
    <property type="entry name" value="Peptidase_M13_C"/>
</dbReference>
<evidence type="ECO:0000313" key="11">
    <source>
        <dbReference type="Proteomes" id="UP001283361"/>
    </source>
</evidence>
<dbReference type="Proteomes" id="UP001283361">
    <property type="component" value="Unassembled WGS sequence"/>
</dbReference>
<dbReference type="Pfam" id="PF01431">
    <property type="entry name" value="Peptidase_M13"/>
    <property type="match status" value="1"/>
</dbReference>
<sequence length="820" mass="94132">MPARGILAKYFPRVRRHNNDNDNDLMDRNSFTMNGGIHHAPGGPRAGGGYRGPPVGHKDSNATNITTTSSIDDPETPTDAAQVKFLPKSDLHHSSPHVVYRRWTKRERYLLGLCALFFILCVIFVAVAFTRDIQLRSKLSRASSKDVCMSKNCIRTASQLMEGMDFSADPCQDFFQFACGTWNRKHVIPEDKPTFNTFDKLHGELQIIVRDLLEKKFDSEDSEATKKAKVLYSSCMNVSQVEKRGANPLREVIKNLGGWPILDAQWSSDGFVLEQVLGRMRKLYGSFLWNCGVGADDKNSAVNIIQIDQIPLGMPSREYYLMEEHSYHLQAYRNLIVVVVELLGVKEPRVQKDVDEILAFETQLANVTRPHEDRQDTGALYHKMKIRELQELIPTFNMLKYLREFIIDEITEDEPIVLFATQYIQDVVSIIDKTDKRIVSNYLVWRLIMDMVPELASPFQQAMTEYKAVLQGMKREQVRWKKCVEFVNDRVGMAVGAMFVKNNFKKESRDTASEMIHDIREAFNELLEENEWMDDKTRAFAKEKANSMDERIGYPDFITDPAQLDAHYAGVNFTTDQFFQNILRLQKFDSHRMMAKLRQPIDQDMWDQEPVTVNAFYNPNTNDIVLPAGILQPLFYSASFPKSLNYGGIGVVIGHEITHGFDDKGRQYDKDGNIKQWWDNQTSEAFCNRAQCMIDQYSGFKLEQIDQYMNGKMTQGENIADNGGLKQAYRAYRKWVQKNGEEQDLPGIGLNHNQLFFLNYAQIWCGKMRDEEALRKIRISAHSLGPIRVFGPLSNSKEFSEAYSCALGSRMNPQHKCAVW</sequence>
<evidence type="ECO:0000256" key="2">
    <source>
        <dbReference type="ARBA" id="ARBA00022670"/>
    </source>
</evidence>
<comment type="cofactor">
    <cofactor evidence="1">
        <name>Zn(2+)</name>
        <dbReference type="ChEBI" id="CHEBI:29105"/>
    </cofactor>
</comment>
<dbReference type="SUPFAM" id="SSF55486">
    <property type="entry name" value="Metalloproteases ('zincins'), catalytic domain"/>
    <property type="match status" value="1"/>
</dbReference>
<comment type="caution">
    <text evidence="10">The sequence shown here is derived from an EMBL/GenBank/DDBJ whole genome shotgun (WGS) entry which is preliminary data.</text>
</comment>
<reference evidence="10" key="1">
    <citation type="journal article" date="2023" name="G3 (Bethesda)">
        <title>A reference genome for the long-term kleptoplast-retaining sea slug Elysia crispata morphotype clarki.</title>
        <authorList>
            <person name="Eastman K.E."/>
            <person name="Pendleton A.L."/>
            <person name="Shaikh M.A."/>
            <person name="Suttiyut T."/>
            <person name="Ogas R."/>
            <person name="Tomko P."/>
            <person name="Gavelis G."/>
            <person name="Widhalm J.R."/>
            <person name="Wisecaver J.H."/>
        </authorList>
    </citation>
    <scope>NUCLEOTIDE SEQUENCE</scope>
    <source>
        <strain evidence="10">ECLA1</strain>
    </source>
</reference>
<organism evidence="10 11">
    <name type="scientific">Elysia crispata</name>
    <name type="common">lettuce slug</name>
    <dbReference type="NCBI Taxonomy" id="231223"/>
    <lineage>
        <taxon>Eukaryota</taxon>
        <taxon>Metazoa</taxon>
        <taxon>Spiralia</taxon>
        <taxon>Lophotrochozoa</taxon>
        <taxon>Mollusca</taxon>
        <taxon>Gastropoda</taxon>
        <taxon>Heterobranchia</taxon>
        <taxon>Euthyneura</taxon>
        <taxon>Panpulmonata</taxon>
        <taxon>Sacoglossa</taxon>
        <taxon>Placobranchoidea</taxon>
        <taxon>Plakobranchidae</taxon>
        <taxon>Elysia</taxon>
    </lineage>
</organism>
<dbReference type="Gene3D" id="3.40.390.10">
    <property type="entry name" value="Collagenase (Catalytic Domain)"/>
    <property type="match status" value="1"/>
</dbReference>
<keyword evidence="7" id="KW-1133">Transmembrane helix</keyword>
<keyword evidence="4" id="KW-0378">Hydrolase</keyword>
<gene>
    <name evidence="10" type="ORF">RRG08_059083</name>
</gene>